<evidence type="ECO:0000256" key="1">
    <source>
        <dbReference type="ARBA" id="ARBA00005254"/>
    </source>
</evidence>
<dbReference type="InterPro" id="IPR018376">
    <property type="entry name" value="Enoyl-CoA_hyd/isom_CS"/>
</dbReference>
<dbReference type="Pfam" id="PF00378">
    <property type="entry name" value="ECH_1"/>
    <property type="match status" value="1"/>
</dbReference>
<evidence type="ECO:0000313" key="2">
    <source>
        <dbReference type="EMBL" id="SVA41157.1"/>
    </source>
</evidence>
<protein>
    <recommendedName>
        <fullName evidence="3">Enoyl-CoA hydratase</fullName>
    </recommendedName>
</protein>
<gene>
    <name evidence="2" type="ORF">METZ01_LOCUS94011</name>
</gene>
<dbReference type="InterPro" id="IPR029045">
    <property type="entry name" value="ClpP/crotonase-like_dom_sf"/>
</dbReference>
<proteinExistence type="inferred from homology"/>
<dbReference type="PROSITE" id="PS00166">
    <property type="entry name" value="ENOYL_COA_HYDRATASE"/>
    <property type="match status" value="1"/>
</dbReference>
<comment type="similarity">
    <text evidence="1">Belongs to the enoyl-CoA hydratase/isomerase family.</text>
</comment>
<accession>A0A381VND2</accession>
<dbReference type="AlphaFoldDB" id="A0A381VND2"/>
<dbReference type="Gene3D" id="3.90.226.10">
    <property type="entry name" value="2-enoyl-CoA Hydratase, Chain A, domain 1"/>
    <property type="match status" value="1"/>
</dbReference>
<sequence>MPELNITQEDGVLYIEINRPQVLNAISPDLLDGLIDLCNSIKMNDNIRVVVLRGAKDNFSSGADLPSFQKKLKEDPQRVADLGRVAAEELSLLPQITIAAIQGHCIGGAVVLASACDIRIASENSRFVIPELDAGIPLTWGGLDHLVSLVGFSVATDLVTTCREFDAREAYETGFTSRIITAENFMKELISLANTIATKPKTALRITKQQLIAIRTGAYNSKKDAALMLESLASPDGKETHNKYVRKLS</sequence>
<organism evidence="2">
    <name type="scientific">marine metagenome</name>
    <dbReference type="NCBI Taxonomy" id="408172"/>
    <lineage>
        <taxon>unclassified sequences</taxon>
        <taxon>metagenomes</taxon>
        <taxon>ecological metagenomes</taxon>
    </lineage>
</organism>
<reference evidence="2" key="1">
    <citation type="submission" date="2018-05" db="EMBL/GenBank/DDBJ databases">
        <authorList>
            <person name="Lanie J.A."/>
            <person name="Ng W.-L."/>
            <person name="Kazmierczak K.M."/>
            <person name="Andrzejewski T.M."/>
            <person name="Davidsen T.M."/>
            <person name="Wayne K.J."/>
            <person name="Tettelin H."/>
            <person name="Glass J.I."/>
            <person name="Rusch D."/>
            <person name="Podicherti R."/>
            <person name="Tsui H.-C.T."/>
            <person name="Winkler M.E."/>
        </authorList>
    </citation>
    <scope>NUCLEOTIDE SEQUENCE</scope>
</reference>
<dbReference type="EMBL" id="UINC01009173">
    <property type="protein sequence ID" value="SVA41157.1"/>
    <property type="molecule type" value="Genomic_DNA"/>
</dbReference>
<dbReference type="CDD" id="cd06558">
    <property type="entry name" value="crotonase-like"/>
    <property type="match status" value="1"/>
</dbReference>
<name>A0A381VND2_9ZZZZ</name>
<dbReference type="PANTHER" id="PTHR11941">
    <property type="entry name" value="ENOYL-COA HYDRATASE-RELATED"/>
    <property type="match status" value="1"/>
</dbReference>
<dbReference type="SUPFAM" id="SSF52096">
    <property type="entry name" value="ClpP/crotonase"/>
    <property type="match status" value="1"/>
</dbReference>
<evidence type="ECO:0008006" key="3">
    <source>
        <dbReference type="Google" id="ProtNLM"/>
    </source>
</evidence>
<dbReference type="InterPro" id="IPR001753">
    <property type="entry name" value="Enoyl-CoA_hydra/iso"/>
</dbReference>
<dbReference type="GO" id="GO:0003824">
    <property type="term" value="F:catalytic activity"/>
    <property type="evidence" value="ECO:0007669"/>
    <property type="project" value="InterPro"/>
</dbReference>
<dbReference type="PANTHER" id="PTHR11941:SF54">
    <property type="entry name" value="ENOYL-COA HYDRATASE, MITOCHONDRIAL"/>
    <property type="match status" value="1"/>
</dbReference>
<dbReference type="GO" id="GO:0006635">
    <property type="term" value="P:fatty acid beta-oxidation"/>
    <property type="evidence" value="ECO:0007669"/>
    <property type="project" value="TreeGrafter"/>
</dbReference>